<reference evidence="1 2" key="1">
    <citation type="submission" date="2020-01" db="EMBL/GenBank/DDBJ databases">
        <title>The genomic epidemiology of tigecycline resistance gene tet(X) variants in a swine farm in China.</title>
        <authorList>
            <person name="Peng K."/>
            <person name="Li R."/>
        </authorList>
    </citation>
    <scope>NUCLEOTIDE SEQUENCE [LARGE SCALE GENOMIC DNA]</scope>
    <source>
        <strain evidence="1 2">ZN3</strain>
    </source>
</reference>
<evidence type="ECO:0000313" key="2">
    <source>
        <dbReference type="Proteomes" id="UP000503287"/>
    </source>
</evidence>
<dbReference type="AlphaFoldDB" id="A0A6G6SJ84"/>
<sequence length="151" mass="17761">MINVSTYLKIKDNFININDYNGLLKDTFYIEGAIELSIYNIKVIDIEMWDYVDQLWSYLIEALVKINKNQEAKINFPDQPIEMNFQPINENVLITINANESRKSFIKKDLLIRTMALHAQSFFNKLTTFKGIILNDYAIDFKNIEKLLKNN</sequence>
<dbReference type="EMBL" id="CP047344">
    <property type="protein sequence ID" value="QIF93881.1"/>
    <property type="molecule type" value="Genomic_DNA"/>
</dbReference>
<dbReference type="Proteomes" id="UP000503287">
    <property type="component" value="Chromosome"/>
</dbReference>
<protein>
    <submittedName>
        <fullName evidence="1">Uncharacterized protein</fullName>
    </submittedName>
</protein>
<gene>
    <name evidence="1" type="ORF">GTH24_08255</name>
</gene>
<organism evidence="1 2">
    <name type="scientific">Proteus vulgaris</name>
    <dbReference type="NCBI Taxonomy" id="585"/>
    <lineage>
        <taxon>Bacteria</taxon>
        <taxon>Pseudomonadati</taxon>
        <taxon>Pseudomonadota</taxon>
        <taxon>Gammaproteobacteria</taxon>
        <taxon>Enterobacterales</taxon>
        <taxon>Morganellaceae</taxon>
        <taxon>Proteus</taxon>
    </lineage>
</organism>
<accession>A0A6G6SJ84</accession>
<name>A0A6G6SJ84_PROVU</name>
<evidence type="ECO:0000313" key="1">
    <source>
        <dbReference type="EMBL" id="QIF93881.1"/>
    </source>
</evidence>
<proteinExistence type="predicted"/>
<keyword evidence="2" id="KW-1185">Reference proteome</keyword>
<dbReference type="RefSeq" id="WP_072067952.1">
    <property type="nucleotide sequence ID" value="NZ_CP047344.1"/>
</dbReference>